<dbReference type="EMBL" id="BARV01019951">
    <property type="protein sequence ID" value="GAI21845.1"/>
    <property type="molecule type" value="Genomic_DNA"/>
</dbReference>
<feature type="transmembrane region" description="Helical" evidence="1">
    <location>
        <begin position="114"/>
        <end position="136"/>
    </location>
</feature>
<dbReference type="InterPro" id="IPR036259">
    <property type="entry name" value="MFS_trans_sf"/>
</dbReference>
<name>X1N4Q6_9ZZZZ</name>
<dbReference type="InterPro" id="IPR011701">
    <property type="entry name" value="MFS"/>
</dbReference>
<dbReference type="InterPro" id="IPR020846">
    <property type="entry name" value="MFS_dom"/>
</dbReference>
<gene>
    <name evidence="3" type="ORF">S06H3_33430</name>
</gene>
<accession>X1N4Q6</accession>
<keyword evidence="1" id="KW-0472">Membrane</keyword>
<keyword evidence="1" id="KW-0812">Transmembrane</keyword>
<feature type="transmembrane region" description="Helical" evidence="1">
    <location>
        <begin position="52"/>
        <end position="75"/>
    </location>
</feature>
<comment type="caution">
    <text evidence="3">The sequence shown here is derived from an EMBL/GenBank/DDBJ whole genome shotgun (WGS) entry which is preliminary data.</text>
</comment>
<evidence type="ECO:0000256" key="1">
    <source>
        <dbReference type="SAM" id="Phobius"/>
    </source>
</evidence>
<keyword evidence="1" id="KW-1133">Transmembrane helix</keyword>
<dbReference type="Gene3D" id="1.20.1250.20">
    <property type="entry name" value="MFS general substrate transporter like domains"/>
    <property type="match status" value="1"/>
</dbReference>
<feature type="non-terminal residue" evidence="3">
    <location>
        <position position="1"/>
    </location>
</feature>
<evidence type="ECO:0000313" key="3">
    <source>
        <dbReference type="EMBL" id="GAI21845.1"/>
    </source>
</evidence>
<protein>
    <recommendedName>
        <fullName evidence="2">Major facilitator superfamily (MFS) profile domain-containing protein</fullName>
    </recommendedName>
</protein>
<dbReference type="InterPro" id="IPR052714">
    <property type="entry name" value="MFS_Exporter"/>
</dbReference>
<dbReference type="PROSITE" id="PS50850">
    <property type="entry name" value="MFS"/>
    <property type="match status" value="1"/>
</dbReference>
<dbReference type="SUPFAM" id="SSF103473">
    <property type="entry name" value="MFS general substrate transporter"/>
    <property type="match status" value="1"/>
</dbReference>
<evidence type="ECO:0000259" key="2">
    <source>
        <dbReference type="PROSITE" id="PS50850"/>
    </source>
</evidence>
<feature type="domain" description="Major facilitator superfamily (MFS) profile" evidence="2">
    <location>
        <begin position="1"/>
        <end position="146"/>
    </location>
</feature>
<dbReference type="PANTHER" id="PTHR23531">
    <property type="entry name" value="QUINOLENE RESISTANCE PROTEIN NORA"/>
    <property type="match status" value="1"/>
</dbReference>
<dbReference type="Pfam" id="PF07690">
    <property type="entry name" value="MFS_1"/>
    <property type="match status" value="1"/>
</dbReference>
<sequence>TLGLVAILQFAFVFLAGSLSDKLGRKTLIVPGGIVTALGLALFTQSRSYRSFLLSSAVLGIGRGFGSAVPSAYVADIASPRDYEHTLALYRTAGDIGAIIGPLLLGWLKDVSGLDFPFFLGAGLTFVTVILFAVFARETVGRSKSQ</sequence>
<reference evidence="3" key="1">
    <citation type="journal article" date="2014" name="Front. Microbiol.">
        <title>High frequency of phylogenetically diverse reductive dehalogenase-homologous genes in deep subseafloor sedimentary metagenomes.</title>
        <authorList>
            <person name="Kawai M."/>
            <person name="Futagami T."/>
            <person name="Toyoda A."/>
            <person name="Takaki Y."/>
            <person name="Nishi S."/>
            <person name="Hori S."/>
            <person name="Arai W."/>
            <person name="Tsubouchi T."/>
            <person name="Morono Y."/>
            <person name="Uchiyama I."/>
            <person name="Ito T."/>
            <person name="Fujiyama A."/>
            <person name="Inagaki F."/>
            <person name="Takami H."/>
        </authorList>
    </citation>
    <scope>NUCLEOTIDE SEQUENCE</scope>
    <source>
        <strain evidence="3">Expedition CK06-06</strain>
    </source>
</reference>
<dbReference type="AlphaFoldDB" id="X1N4Q6"/>
<organism evidence="3">
    <name type="scientific">marine sediment metagenome</name>
    <dbReference type="NCBI Taxonomy" id="412755"/>
    <lineage>
        <taxon>unclassified sequences</taxon>
        <taxon>metagenomes</taxon>
        <taxon>ecological metagenomes</taxon>
    </lineage>
</organism>
<dbReference type="PANTHER" id="PTHR23531:SF1">
    <property type="entry name" value="QUINOLENE RESISTANCE PROTEIN NORA"/>
    <property type="match status" value="1"/>
</dbReference>
<proteinExistence type="predicted"/>
<dbReference type="GO" id="GO:0022857">
    <property type="term" value="F:transmembrane transporter activity"/>
    <property type="evidence" value="ECO:0007669"/>
    <property type="project" value="InterPro"/>
</dbReference>